<comment type="subcellular location">
    <subcellularLocation>
        <location evidence="1">Cytoplasm</location>
        <location evidence="1">Nucleoid</location>
    </subcellularLocation>
</comment>
<evidence type="ECO:0000313" key="7">
    <source>
        <dbReference type="EMBL" id="RVU49292.1"/>
    </source>
</evidence>
<comment type="caution">
    <text evidence="7">The sequence shown here is derived from an EMBL/GenBank/DDBJ whole genome shotgun (WGS) entry which is preliminary data.</text>
</comment>
<dbReference type="GO" id="GO:0043590">
    <property type="term" value="C:bacterial nucleoid"/>
    <property type="evidence" value="ECO:0007669"/>
    <property type="project" value="TreeGrafter"/>
</dbReference>
<dbReference type="AlphaFoldDB" id="A0A437RRP0"/>
<evidence type="ECO:0000256" key="4">
    <source>
        <dbReference type="ARBA" id="ARBA00022490"/>
    </source>
</evidence>
<protein>
    <recommendedName>
        <fullName evidence="3">Recombination-associated protein RdgC</fullName>
    </recommendedName>
</protein>
<evidence type="ECO:0000313" key="8">
    <source>
        <dbReference type="Proteomes" id="UP000285575"/>
    </source>
</evidence>
<dbReference type="GO" id="GO:0003690">
    <property type="term" value="F:double-stranded DNA binding"/>
    <property type="evidence" value="ECO:0007669"/>
    <property type="project" value="TreeGrafter"/>
</dbReference>
<dbReference type="PANTHER" id="PTHR38103:SF1">
    <property type="entry name" value="RECOMBINATION-ASSOCIATED PROTEIN RDGC"/>
    <property type="match status" value="1"/>
</dbReference>
<evidence type="ECO:0000256" key="5">
    <source>
        <dbReference type="ARBA" id="ARBA00023172"/>
    </source>
</evidence>
<dbReference type="Proteomes" id="UP000285575">
    <property type="component" value="Unassembled WGS sequence"/>
</dbReference>
<dbReference type="OrthoDB" id="5290530at2"/>
<evidence type="ECO:0000256" key="2">
    <source>
        <dbReference type="ARBA" id="ARBA00008657"/>
    </source>
</evidence>
<name>A0A437RRP0_9BURK</name>
<organism evidence="7 8">
    <name type="scientific">Rubrivivax rivuli</name>
    <dbReference type="NCBI Taxonomy" id="1862385"/>
    <lineage>
        <taxon>Bacteria</taxon>
        <taxon>Pseudomonadati</taxon>
        <taxon>Pseudomonadota</taxon>
        <taxon>Betaproteobacteria</taxon>
        <taxon>Burkholderiales</taxon>
        <taxon>Sphaerotilaceae</taxon>
        <taxon>Rubrivivax</taxon>
    </lineage>
</organism>
<evidence type="ECO:0000256" key="1">
    <source>
        <dbReference type="ARBA" id="ARBA00004453"/>
    </source>
</evidence>
<keyword evidence="4" id="KW-0963">Cytoplasm</keyword>
<dbReference type="PANTHER" id="PTHR38103">
    <property type="entry name" value="RECOMBINATION-ASSOCIATED PROTEIN RDGC"/>
    <property type="match status" value="1"/>
</dbReference>
<dbReference type="GO" id="GO:0000018">
    <property type="term" value="P:regulation of DNA recombination"/>
    <property type="evidence" value="ECO:0007669"/>
    <property type="project" value="TreeGrafter"/>
</dbReference>
<sequence>MFKNALVYSIEHWDAPGLAEIDKRLQGARFVECGASQPESIGWVEPRGEAHGPLIESVGGQYLLRLATETKAVPGGVIKDQVGKKLDAIEKDTGRRPKGKIVKELKEEVIHQLLPRAFPKRSHTAVWIDPKAQWLLVGAGSVKKADAVVTRLVEQLGGGFKVALVQTALAPASAMAAWLAEKEAPAGFSIDRECELKQPDSEKATVRYARHTLDIDEVGEHVRQGKLPTQLALTWAGRVSFVLTEALTLKKIKLLDVVLEGSGADAGAAQKDEGGFDADVALFTGELKLLIPELIEALGGLQQRTEPAASAPGALAAGPASDDGSVAPWDTVPA</sequence>
<dbReference type="Pfam" id="PF04381">
    <property type="entry name" value="RdgC"/>
    <property type="match status" value="1"/>
</dbReference>
<feature type="compositionally biased region" description="Low complexity" evidence="6">
    <location>
        <begin position="309"/>
        <end position="325"/>
    </location>
</feature>
<dbReference type="NCBIfam" id="NF001464">
    <property type="entry name" value="PRK00321.1-5"/>
    <property type="match status" value="1"/>
</dbReference>
<feature type="region of interest" description="Disordered" evidence="6">
    <location>
        <begin position="309"/>
        <end position="334"/>
    </location>
</feature>
<reference evidence="7 8" key="1">
    <citation type="submission" date="2019-01" db="EMBL/GenBank/DDBJ databases">
        <authorList>
            <person name="Chen W.-M."/>
        </authorList>
    </citation>
    <scope>NUCLEOTIDE SEQUENCE [LARGE SCALE GENOMIC DNA]</scope>
    <source>
        <strain evidence="7 8">KYPY4</strain>
    </source>
</reference>
<dbReference type="RefSeq" id="WP_128226929.1">
    <property type="nucleotide sequence ID" value="NZ_SACR01000001.1"/>
</dbReference>
<keyword evidence="5" id="KW-0233">DNA recombination</keyword>
<evidence type="ECO:0000256" key="6">
    <source>
        <dbReference type="SAM" id="MobiDB-lite"/>
    </source>
</evidence>
<gene>
    <name evidence="7" type="ORF">EOE66_01590</name>
</gene>
<keyword evidence="8" id="KW-1185">Reference proteome</keyword>
<comment type="similarity">
    <text evidence="2">Belongs to the RdgC family.</text>
</comment>
<dbReference type="EMBL" id="SACR01000001">
    <property type="protein sequence ID" value="RVU49292.1"/>
    <property type="molecule type" value="Genomic_DNA"/>
</dbReference>
<proteinExistence type="inferred from homology"/>
<dbReference type="GO" id="GO:0006310">
    <property type="term" value="P:DNA recombination"/>
    <property type="evidence" value="ECO:0007669"/>
    <property type="project" value="UniProtKB-KW"/>
</dbReference>
<dbReference type="NCBIfam" id="NF001463">
    <property type="entry name" value="PRK00321.1-4"/>
    <property type="match status" value="1"/>
</dbReference>
<evidence type="ECO:0000256" key="3">
    <source>
        <dbReference type="ARBA" id="ARBA00022296"/>
    </source>
</evidence>
<dbReference type="InterPro" id="IPR007476">
    <property type="entry name" value="RdgC"/>
</dbReference>
<accession>A0A437RRP0</accession>